<evidence type="ECO:0000313" key="7">
    <source>
        <dbReference type="Proteomes" id="UP001189429"/>
    </source>
</evidence>
<comment type="caution">
    <text evidence="6">The sequence shown here is derived from an EMBL/GenBank/DDBJ whole genome shotgun (WGS) entry which is preliminary data.</text>
</comment>
<keyword evidence="3" id="KW-0677">Repeat</keyword>
<comment type="subcellular location">
    <subcellularLocation>
        <location evidence="1">Cell projection</location>
        <location evidence="1">Cilium</location>
    </subcellularLocation>
</comment>
<sequence>MIRPGTSLTKQKQRELQKPELQDFLKACDYVARPCRPSLSSSSTGGPRRSRPHLLMWLAYSLFHNGDYKKAIDVYDEALAEGDDPRIHAYKACCHYALTDFCL</sequence>
<keyword evidence="5" id="KW-0966">Cell projection</keyword>
<protein>
    <recommendedName>
        <fullName evidence="8">Intraflagellar transport protein 56</fullName>
    </recommendedName>
</protein>
<evidence type="ECO:0000256" key="4">
    <source>
        <dbReference type="ARBA" id="ARBA00022803"/>
    </source>
</evidence>
<dbReference type="Gene3D" id="1.25.40.10">
    <property type="entry name" value="Tetratricopeptide repeat domain"/>
    <property type="match status" value="1"/>
</dbReference>
<evidence type="ECO:0000256" key="5">
    <source>
        <dbReference type="ARBA" id="ARBA00023273"/>
    </source>
</evidence>
<dbReference type="InterPro" id="IPR030511">
    <property type="entry name" value="TTC26"/>
</dbReference>
<evidence type="ECO:0000313" key="6">
    <source>
        <dbReference type="EMBL" id="CAK0882253.1"/>
    </source>
</evidence>
<evidence type="ECO:0008006" key="8">
    <source>
        <dbReference type="Google" id="ProtNLM"/>
    </source>
</evidence>
<dbReference type="PANTHER" id="PTHR14781">
    <property type="entry name" value="INTRAFLAGELLAR TRANSPORT PROTEIN 56"/>
    <property type="match status" value="1"/>
</dbReference>
<accession>A0ABN9W7U3</accession>
<keyword evidence="7" id="KW-1185">Reference proteome</keyword>
<comment type="similarity">
    <text evidence="2">Belongs to the IFT56 family.</text>
</comment>
<keyword evidence="4" id="KW-0802">TPR repeat</keyword>
<dbReference type="PANTHER" id="PTHR14781:SF0">
    <property type="entry name" value="INTRAFLAGELLAR TRANSPORT PROTEIN 56"/>
    <property type="match status" value="1"/>
</dbReference>
<reference evidence="6" key="1">
    <citation type="submission" date="2023-10" db="EMBL/GenBank/DDBJ databases">
        <authorList>
            <person name="Chen Y."/>
            <person name="Shah S."/>
            <person name="Dougan E. K."/>
            <person name="Thang M."/>
            <person name="Chan C."/>
        </authorList>
    </citation>
    <scope>NUCLEOTIDE SEQUENCE [LARGE SCALE GENOMIC DNA]</scope>
</reference>
<evidence type="ECO:0000256" key="1">
    <source>
        <dbReference type="ARBA" id="ARBA00004138"/>
    </source>
</evidence>
<gene>
    <name evidence="6" type="ORF">PCOR1329_LOCUS64824</name>
</gene>
<evidence type="ECO:0000256" key="2">
    <source>
        <dbReference type="ARBA" id="ARBA00007834"/>
    </source>
</evidence>
<dbReference type="Pfam" id="PF12895">
    <property type="entry name" value="ANAPC3"/>
    <property type="match status" value="1"/>
</dbReference>
<dbReference type="SUPFAM" id="SSF48452">
    <property type="entry name" value="TPR-like"/>
    <property type="match status" value="1"/>
</dbReference>
<dbReference type="InterPro" id="IPR011990">
    <property type="entry name" value="TPR-like_helical_dom_sf"/>
</dbReference>
<organism evidence="6 7">
    <name type="scientific">Prorocentrum cordatum</name>
    <dbReference type="NCBI Taxonomy" id="2364126"/>
    <lineage>
        <taxon>Eukaryota</taxon>
        <taxon>Sar</taxon>
        <taxon>Alveolata</taxon>
        <taxon>Dinophyceae</taxon>
        <taxon>Prorocentrales</taxon>
        <taxon>Prorocentraceae</taxon>
        <taxon>Prorocentrum</taxon>
    </lineage>
</organism>
<dbReference type="Proteomes" id="UP001189429">
    <property type="component" value="Unassembled WGS sequence"/>
</dbReference>
<name>A0ABN9W7U3_9DINO</name>
<dbReference type="EMBL" id="CAUYUJ010018281">
    <property type="protein sequence ID" value="CAK0882253.1"/>
    <property type="molecule type" value="Genomic_DNA"/>
</dbReference>
<proteinExistence type="inferred from homology"/>
<evidence type="ECO:0000256" key="3">
    <source>
        <dbReference type="ARBA" id="ARBA00022737"/>
    </source>
</evidence>